<dbReference type="PANTHER" id="PTHR23070">
    <property type="entry name" value="BCS1 AAA-TYPE ATPASE"/>
    <property type="match status" value="1"/>
</dbReference>
<evidence type="ECO:0000313" key="15">
    <source>
        <dbReference type="EMBL" id="KAG2377800.1"/>
    </source>
</evidence>
<dbReference type="Pfam" id="PF00004">
    <property type="entry name" value="AAA"/>
    <property type="match status" value="1"/>
</dbReference>
<dbReference type="Proteomes" id="UP000816034">
    <property type="component" value="Unassembled WGS sequence"/>
</dbReference>
<protein>
    <recommendedName>
        <fullName evidence="14">AAA+ ATPase domain-containing protein</fullName>
    </recommendedName>
</protein>
<sequence length="553" mass="63319">MFETLLAETTEATAALSNMNNNHSTTSLASLTSLYFLVFGVLGAVFYYIKDSLEDIVLRVFFYRLEISDSDEEFYWFSCWFSFHPYTMDGSSHVRPFQKKLAKVKEYDESPSEFDGFDLGRDESFKKTKFVPSYGYHVIYVENDPLIVHLFSFVNDRGNASKVRESVEIYKAKFQFIDTILRYLFKCTKENNCPDPVTMAKNSGLNTSMILTSRYESSHAEKSNKKKELSRPITSNSFFLEFIANCYYINTVFMKEKTTIFSSSYGRWAATCVKHKRKKESVILDKGVWESLYSDVEQFLNSKDWYFDYGIPYRRGYLLYGPPGTGKSSCVASLAAAFNLNICLVNLASRDLNDEELGYLFSTAPSDAVIVMEDIDSSFANDVMDALATNNDNNKGENESNSSENDDSHSKKNENSSMTACNNVIPTKSQVTFSGILNAIDGIAAQEGRIIFMTTNFKEKLPPSLIRNGRIDKKIFIGHATEYQTKAYIRKFYEKSTQVTPQEFEDLIERFWDKVKHMKICMAQLQGFLLLHRNSIVELVEAADDFEKFMNDK</sequence>
<evidence type="ECO:0000256" key="9">
    <source>
        <dbReference type="ARBA" id="ARBA00023128"/>
    </source>
</evidence>
<keyword evidence="16" id="KW-1185">Reference proteome</keyword>
<keyword evidence="6" id="KW-0378">Hydrolase</keyword>
<evidence type="ECO:0000256" key="6">
    <source>
        <dbReference type="ARBA" id="ARBA00022801"/>
    </source>
</evidence>
<dbReference type="SMART" id="SM00382">
    <property type="entry name" value="AAA"/>
    <property type="match status" value="1"/>
</dbReference>
<comment type="subcellular location">
    <subcellularLocation>
        <location evidence="1">Mitochondrion inner membrane</location>
        <topology evidence="1">Single-pass membrane protein</topology>
    </subcellularLocation>
</comment>
<dbReference type="InterPro" id="IPR003593">
    <property type="entry name" value="AAA+_ATPase"/>
</dbReference>
<dbReference type="RefSeq" id="XP_044545062.1">
    <property type="nucleotide sequence ID" value="XM_044699010.1"/>
</dbReference>
<gene>
    <name evidence="15" type="ORF">C9374_008885</name>
</gene>
<dbReference type="Gene3D" id="3.40.50.300">
    <property type="entry name" value="P-loop containing nucleotide triphosphate hydrolases"/>
    <property type="match status" value="1"/>
</dbReference>
<name>A0AA88KFH2_NAELO</name>
<comment type="similarity">
    <text evidence="2">Belongs to the AAA ATPase family. BCS1 subfamily.</text>
</comment>
<dbReference type="InterPro" id="IPR057495">
    <property type="entry name" value="AAA_lid_BCS1"/>
</dbReference>
<organism evidence="15 16">
    <name type="scientific">Naegleria lovaniensis</name>
    <name type="common">Amoeba</name>
    <dbReference type="NCBI Taxonomy" id="51637"/>
    <lineage>
        <taxon>Eukaryota</taxon>
        <taxon>Discoba</taxon>
        <taxon>Heterolobosea</taxon>
        <taxon>Tetramitia</taxon>
        <taxon>Eutetramitia</taxon>
        <taxon>Vahlkampfiidae</taxon>
        <taxon>Naegleria</taxon>
    </lineage>
</organism>
<keyword evidence="3 13" id="KW-0812">Transmembrane</keyword>
<accession>A0AA88KFH2</accession>
<evidence type="ECO:0000256" key="10">
    <source>
        <dbReference type="ARBA" id="ARBA00023136"/>
    </source>
</evidence>
<dbReference type="Pfam" id="PF25426">
    <property type="entry name" value="AAA_lid_BCS1"/>
    <property type="match status" value="1"/>
</dbReference>
<dbReference type="AlphaFoldDB" id="A0AA88KFH2"/>
<keyword evidence="4" id="KW-0547">Nucleotide-binding</keyword>
<dbReference type="GO" id="GO:0005743">
    <property type="term" value="C:mitochondrial inner membrane"/>
    <property type="evidence" value="ECO:0007669"/>
    <property type="project" value="UniProtKB-SubCell"/>
</dbReference>
<reference evidence="15 16" key="1">
    <citation type="journal article" date="2018" name="BMC Genomics">
        <title>The genome of Naegleria lovaniensis, the basis for a comparative approach to unravel pathogenicity factors of the human pathogenic amoeba N. fowleri.</title>
        <authorList>
            <person name="Liechti N."/>
            <person name="Schurch N."/>
            <person name="Bruggmann R."/>
            <person name="Wittwer M."/>
        </authorList>
    </citation>
    <scope>NUCLEOTIDE SEQUENCE [LARGE SCALE GENOMIC DNA]</scope>
    <source>
        <strain evidence="15 16">ATCC 30569</strain>
    </source>
</reference>
<dbReference type="InterPro" id="IPR050747">
    <property type="entry name" value="Mitochondrial_chaperone_BCS1"/>
</dbReference>
<evidence type="ECO:0000256" key="2">
    <source>
        <dbReference type="ARBA" id="ARBA00007448"/>
    </source>
</evidence>
<keyword evidence="7" id="KW-0067">ATP-binding</keyword>
<dbReference type="GO" id="GO:0016887">
    <property type="term" value="F:ATP hydrolysis activity"/>
    <property type="evidence" value="ECO:0007669"/>
    <property type="project" value="InterPro"/>
</dbReference>
<dbReference type="Pfam" id="PF08740">
    <property type="entry name" value="BCS1_N"/>
    <property type="match status" value="1"/>
</dbReference>
<feature type="transmembrane region" description="Helical" evidence="13">
    <location>
        <begin position="28"/>
        <end position="49"/>
    </location>
</feature>
<evidence type="ECO:0000256" key="3">
    <source>
        <dbReference type="ARBA" id="ARBA00022692"/>
    </source>
</evidence>
<evidence type="ECO:0000256" key="5">
    <source>
        <dbReference type="ARBA" id="ARBA00022792"/>
    </source>
</evidence>
<feature type="region of interest" description="Disordered" evidence="12">
    <location>
        <begin position="388"/>
        <end position="419"/>
    </location>
</feature>
<evidence type="ECO:0000256" key="11">
    <source>
        <dbReference type="ARBA" id="ARBA00048778"/>
    </source>
</evidence>
<dbReference type="InterPro" id="IPR027417">
    <property type="entry name" value="P-loop_NTPase"/>
</dbReference>
<dbReference type="EMBL" id="PYSW02000036">
    <property type="protein sequence ID" value="KAG2377800.1"/>
    <property type="molecule type" value="Genomic_DNA"/>
</dbReference>
<comment type="catalytic activity">
    <reaction evidence="11">
        <text>ATP + H2O = ADP + phosphate + H(+)</text>
        <dbReference type="Rhea" id="RHEA:13065"/>
        <dbReference type="ChEBI" id="CHEBI:15377"/>
        <dbReference type="ChEBI" id="CHEBI:15378"/>
        <dbReference type="ChEBI" id="CHEBI:30616"/>
        <dbReference type="ChEBI" id="CHEBI:43474"/>
        <dbReference type="ChEBI" id="CHEBI:456216"/>
    </reaction>
    <physiologicalReaction direction="left-to-right" evidence="11">
        <dbReference type="Rhea" id="RHEA:13066"/>
    </physiologicalReaction>
</comment>
<dbReference type="InterPro" id="IPR003959">
    <property type="entry name" value="ATPase_AAA_core"/>
</dbReference>
<evidence type="ECO:0000256" key="1">
    <source>
        <dbReference type="ARBA" id="ARBA00004434"/>
    </source>
</evidence>
<evidence type="ECO:0000259" key="14">
    <source>
        <dbReference type="SMART" id="SM00382"/>
    </source>
</evidence>
<keyword evidence="5" id="KW-0999">Mitochondrion inner membrane</keyword>
<evidence type="ECO:0000256" key="13">
    <source>
        <dbReference type="SAM" id="Phobius"/>
    </source>
</evidence>
<keyword evidence="8 13" id="KW-1133">Transmembrane helix</keyword>
<feature type="domain" description="AAA+ ATPase" evidence="14">
    <location>
        <begin position="313"/>
        <end position="481"/>
    </location>
</feature>
<dbReference type="InterPro" id="IPR014851">
    <property type="entry name" value="BCS1_N"/>
</dbReference>
<evidence type="ECO:0000313" key="16">
    <source>
        <dbReference type="Proteomes" id="UP000816034"/>
    </source>
</evidence>
<proteinExistence type="inferred from homology"/>
<dbReference type="GeneID" id="68101339"/>
<keyword evidence="9" id="KW-0496">Mitochondrion</keyword>
<dbReference type="SUPFAM" id="SSF52540">
    <property type="entry name" value="P-loop containing nucleoside triphosphate hydrolases"/>
    <property type="match status" value="1"/>
</dbReference>
<evidence type="ECO:0000256" key="8">
    <source>
        <dbReference type="ARBA" id="ARBA00022989"/>
    </source>
</evidence>
<keyword evidence="10 13" id="KW-0472">Membrane</keyword>
<evidence type="ECO:0000256" key="4">
    <source>
        <dbReference type="ARBA" id="ARBA00022741"/>
    </source>
</evidence>
<comment type="caution">
    <text evidence="15">The sequence shown here is derived from an EMBL/GenBank/DDBJ whole genome shotgun (WGS) entry which is preliminary data.</text>
</comment>
<evidence type="ECO:0000256" key="7">
    <source>
        <dbReference type="ARBA" id="ARBA00022840"/>
    </source>
</evidence>
<dbReference type="GO" id="GO:0005524">
    <property type="term" value="F:ATP binding"/>
    <property type="evidence" value="ECO:0007669"/>
    <property type="project" value="UniProtKB-KW"/>
</dbReference>
<evidence type="ECO:0000256" key="12">
    <source>
        <dbReference type="SAM" id="MobiDB-lite"/>
    </source>
</evidence>